<dbReference type="EMBL" id="JACCJB010000014">
    <property type="protein sequence ID" value="KAF6221505.1"/>
    <property type="molecule type" value="Genomic_DNA"/>
</dbReference>
<evidence type="ECO:0000313" key="2">
    <source>
        <dbReference type="Proteomes" id="UP000593566"/>
    </source>
</evidence>
<dbReference type="RefSeq" id="XP_037150940.1">
    <property type="nucleotide sequence ID" value="XM_037293287.1"/>
</dbReference>
<dbReference type="AlphaFoldDB" id="A0A8H6CDA7"/>
<dbReference type="PANTHER" id="PTHR46411:SF2">
    <property type="entry name" value="AAA+ ATPASE DOMAIN-CONTAINING PROTEIN"/>
    <property type="match status" value="1"/>
</dbReference>
<protein>
    <submittedName>
        <fullName evidence="1">Uncharacterized protein</fullName>
    </submittedName>
</protein>
<reference evidence="1 2" key="1">
    <citation type="journal article" date="2020" name="Genomics">
        <title>Complete, high-quality genomes from long-read metagenomic sequencing of two wolf lichen thalli reveals enigmatic genome architecture.</title>
        <authorList>
            <person name="McKenzie S.K."/>
            <person name="Walston R.F."/>
            <person name="Allen J.L."/>
        </authorList>
    </citation>
    <scope>NUCLEOTIDE SEQUENCE [LARGE SCALE GENOMIC DNA]</scope>
    <source>
        <strain evidence="1">WasteWater1</strain>
    </source>
</reference>
<gene>
    <name evidence="1" type="ORF">HO133_002361</name>
</gene>
<evidence type="ECO:0000313" key="1">
    <source>
        <dbReference type="EMBL" id="KAF6221505.1"/>
    </source>
</evidence>
<sequence>MITGYNLQTKEWQKTKELAQALITNQLAAEKSTDLILGKGNGLTILPHGGPGTGKTFTAERKCSSLGFPARPGIQRWHPHPAPPTVSALSTRRFKSRIQLALRYENLTVAQQKKIWRNFLARLRSLDASSIEFDDVMDNVDELVKEDTNGCQIRNAIITAR</sequence>
<organism evidence="1 2">
    <name type="scientific">Letharia lupina</name>
    <dbReference type="NCBI Taxonomy" id="560253"/>
    <lineage>
        <taxon>Eukaryota</taxon>
        <taxon>Fungi</taxon>
        <taxon>Dikarya</taxon>
        <taxon>Ascomycota</taxon>
        <taxon>Pezizomycotina</taxon>
        <taxon>Lecanoromycetes</taxon>
        <taxon>OSLEUM clade</taxon>
        <taxon>Lecanoromycetidae</taxon>
        <taxon>Lecanorales</taxon>
        <taxon>Lecanorineae</taxon>
        <taxon>Parmeliaceae</taxon>
        <taxon>Letharia</taxon>
    </lineage>
</organism>
<dbReference type="GeneID" id="59330774"/>
<accession>A0A8H6CDA7</accession>
<dbReference type="PANTHER" id="PTHR46411">
    <property type="entry name" value="FAMILY ATPASE, PUTATIVE-RELATED"/>
    <property type="match status" value="1"/>
</dbReference>
<keyword evidence="2" id="KW-1185">Reference proteome</keyword>
<comment type="caution">
    <text evidence="1">The sequence shown here is derived from an EMBL/GenBank/DDBJ whole genome shotgun (WGS) entry which is preliminary data.</text>
</comment>
<proteinExistence type="predicted"/>
<name>A0A8H6CDA7_9LECA</name>
<dbReference type="Proteomes" id="UP000593566">
    <property type="component" value="Unassembled WGS sequence"/>
</dbReference>